<dbReference type="Proteomes" id="UP000282876">
    <property type="component" value="Unassembled WGS sequence"/>
</dbReference>
<feature type="signal peptide" evidence="1">
    <location>
        <begin position="1"/>
        <end position="23"/>
    </location>
</feature>
<comment type="caution">
    <text evidence="2">The sequence shown here is derived from an EMBL/GenBank/DDBJ whole genome shotgun (WGS) entry which is preliminary data.</text>
</comment>
<evidence type="ECO:0000256" key="1">
    <source>
        <dbReference type="SAM" id="SignalP"/>
    </source>
</evidence>
<protein>
    <recommendedName>
        <fullName evidence="4">Transmembrane protein</fullName>
    </recommendedName>
</protein>
<keyword evidence="3" id="KW-1185">Reference proteome</keyword>
<feature type="chain" id="PRO_5019466551" description="Transmembrane protein" evidence="1">
    <location>
        <begin position="24"/>
        <end position="385"/>
    </location>
</feature>
<dbReference type="EMBL" id="RCSS01000282">
    <property type="protein sequence ID" value="RVD92195.1"/>
    <property type="molecule type" value="Genomic_DNA"/>
</dbReference>
<organism evidence="2 3">
    <name type="scientific">Tubulinosema ratisbonensis</name>
    <dbReference type="NCBI Taxonomy" id="291195"/>
    <lineage>
        <taxon>Eukaryota</taxon>
        <taxon>Fungi</taxon>
        <taxon>Fungi incertae sedis</taxon>
        <taxon>Microsporidia</taxon>
        <taxon>Tubulinosematoidea</taxon>
        <taxon>Tubulinosematidae</taxon>
        <taxon>Tubulinosema</taxon>
    </lineage>
</organism>
<name>A0A437ALY1_9MICR</name>
<accession>A0A437ALY1</accession>
<evidence type="ECO:0000313" key="3">
    <source>
        <dbReference type="Proteomes" id="UP000282876"/>
    </source>
</evidence>
<proteinExistence type="predicted"/>
<dbReference type="AlphaFoldDB" id="A0A437ALY1"/>
<gene>
    <name evidence="2" type="ORF">TUBRATIS_13080</name>
</gene>
<keyword evidence="1" id="KW-0732">Signal</keyword>
<evidence type="ECO:0008006" key="4">
    <source>
        <dbReference type="Google" id="ProtNLM"/>
    </source>
</evidence>
<reference evidence="2 3" key="1">
    <citation type="submission" date="2018-10" db="EMBL/GenBank/DDBJ databases">
        <title>Draft genome sequence of the microsporidian Tubulinosema ratisbonensis.</title>
        <authorList>
            <person name="Polonais V."/>
            <person name="Peyretaillade E."/>
            <person name="Niehus S."/>
            <person name="Wawrzyniak I."/>
            <person name="Franchet A."/>
            <person name="Gaspin C."/>
            <person name="Reichstadt M."/>
            <person name="Belser C."/>
            <person name="Labadie K."/>
            <person name="Delbac F."/>
            <person name="Ferrandon D."/>
        </authorList>
    </citation>
    <scope>NUCLEOTIDE SEQUENCE [LARGE SCALE GENOMIC DNA]</scope>
    <source>
        <strain evidence="2 3">Franzen</strain>
    </source>
</reference>
<sequence>MIMLLSLTCVFLSVLQVFQDSSSSNDLDFEQFQRKNEEKNQPNIKCKKLDTNTIFNIYNSSYYTLQKNLERNKELKLFKVIVWCILDLVFKINYRADLTTQKIYDNNGRFIKICNFLRSKVVKNTAPSKLFIFFLPYFLDKNYYERILCNDENHKQDFETTQDFDIYRFNRLIKKLVKQKSNFYCVDPKNYVLKKVCIQKERGFKSKIDMKKELFKLFNDNDFIKLTLFTKSLKAIIEDCLNLNETVYNQKAIHHVVSNMLIEYKSTIFLLFDNKQDVFRKEYIPRYKLIILKNLQISLYFSSYILVTKSTKEVNLKKFIIYKLFLYTKDYLEQTNSIINLKLDLGYFLKNNIFEKIEIKFRGKAISLRYENNQGRYYTLENIIE</sequence>
<evidence type="ECO:0000313" key="2">
    <source>
        <dbReference type="EMBL" id="RVD92195.1"/>
    </source>
</evidence>
<dbReference type="VEuPathDB" id="MicrosporidiaDB:TUBRATIS_13080"/>